<keyword evidence="2" id="KW-1185">Reference proteome</keyword>
<dbReference type="RefSeq" id="WP_311183301.1">
    <property type="nucleotide sequence ID" value="NZ_CP115543.1"/>
</dbReference>
<gene>
    <name evidence="1" type="ORF">PDM28_00185</name>
</gene>
<dbReference type="PANTHER" id="PTHR38008">
    <property type="entry name" value="HEMOLYSIN-RELATED"/>
    <property type="match status" value="1"/>
</dbReference>
<evidence type="ECO:0000313" key="2">
    <source>
        <dbReference type="Proteomes" id="UP001305421"/>
    </source>
</evidence>
<proteinExistence type="predicted"/>
<sequence>MRSYVIVLSAVAVAGLAGCSQQSQEVHESQVGMANPASVHCEKVGGKVEIEKDAQGNQKGICHLPDGTRVDEWELFRRDQAQKPG</sequence>
<dbReference type="EMBL" id="CP115543">
    <property type="protein sequence ID" value="WNH48789.1"/>
    <property type="molecule type" value="Genomic_DNA"/>
</dbReference>
<dbReference type="PANTHER" id="PTHR38008:SF2">
    <property type="entry name" value="HEMOLYSIN"/>
    <property type="match status" value="1"/>
</dbReference>
<dbReference type="Proteomes" id="UP001305421">
    <property type="component" value="Chromosome"/>
</dbReference>
<name>A0ABY9YD35_9GAMM</name>
<accession>A0ABY9YD35</accession>
<evidence type="ECO:0000313" key="1">
    <source>
        <dbReference type="EMBL" id="WNH48789.1"/>
    </source>
</evidence>
<dbReference type="Pfam" id="PF03891">
    <property type="entry name" value="DUF333"/>
    <property type="match status" value="1"/>
</dbReference>
<organism evidence="1 2">
    <name type="scientific">Stenotrophomonas aracearum</name>
    <dbReference type="NCBI Taxonomy" id="3003272"/>
    <lineage>
        <taxon>Bacteria</taxon>
        <taxon>Pseudomonadati</taxon>
        <taxon>Pseudomonadota</taxon>
        <taxon>Gammaproteobacteria</taxon>
        <taxon>Lysobacterales</taxon>
        <taxon>Lysobacteraceae</taxon>
        <taxon>Stenotrophomonas</taxon>
    </lineage>
</organism>
<dbReference type="PROSITE" id="PS51257">
    <property type="entry name" value="PROKAR_LIPOPROTEIN"/>
    <property type="match status" value="1"/>
</dbReference>
<dbReference type="InterPro" id="IPR005590">
    <property type="entry name" value="DUF333"/>
</dbReference>
<reference evidence="1 2" key="1">
    <citation type="submission" date="2022-12" db="EMBL/GenBank/DDBJ databases">
        <title>Two new species, Stenotrophomonas aracearum and Stenotrophomonas oahuensis, isolated from Anthurium (Araceae family) in Hawaii.</title>
        <authorList>
            <person name="Chunag S.C."/>
            <person name="Dobhal S."/>
            <person name="Alvarez A."/>
            <person name="Arif M."/>
        </authorList>
    </citation>
    <scope>NUCLEOTIDE SEQUENCE [LARGE SCALE GENOMIC DNA]</scope>
    <source>
        <strain evidence="1 2">A5588</strain>
    </source>
</reference>
<protein>
    <submittedName>
        <fullName evidence="1">DUF333 domain-containing protein</fullName>
    </submittedName>
</protein>